<keyword evidence="2" id="KW-0808">Transferase</keyword>
<dbReference type="EMBL" id="WFLM01000002">
    <property type="protein sequence ID" value="KAB8039722.1"/>
    <property type="molecule type" value="Genomic_DNA"/>
</dbReference>
<dbReference type="Proteomes" id="UP000437748">
    <property type="component" value="Unassembled WGS sequence"/>
</dbReference>
<dbReference type="Pfam" id="PF00288">
    <property type="entry name" value="GHMP_kinases_N"/>
    <property type="match status" value="1"/>
</dbReference>
<comment type="caution">
    <text evidence="5">The sequence shown here is derived from an EMBL/GenBank/DDBJ whole genome shotgun (WGS) entry which is preliminary data.</text>
</comment>
<keyword evidence="2" id="KW-0418">Kinase</keyword>
<proteinExistence type="predicted"/>
<evidence type="ECO:0000256" key="2">
    <source>
        <dbReference type="ARBA" id="ARBA00022777"/>
    </source>
</evidence>
<dbReference type="SUPFAM" id="SSF54211">
    <property type="entry name" value="Ribosomal protein S5 domain 2-like"/>
    <property type="match status" value="1"/>
</dbReference>
<feature type="domain" description="GHMP kinase N-terminal" evidence="4">
    <location>
        <begin position="95"/>
        <end position="166"/>
    </location>
</feature>
<dbReference type="AlphaFoldDB" id="A0A6N6VXZ2"/>
<keyword evidence="6" id="KW-1185">Reference proteome</keyword>
<evidence type="ECO:0000256" key="1">
    <source>
        <dbReference type="ARBA" id="ARBA00022741"/>
    </source>
</evidence>
<keyword evidence="1" id="KW-0547">Nucleotide-binding</keyword>
<dbReference type="Gene3D" id="3.30.230.10">
    <property type="match status" value="1"/>
</dbReference>
<accession>A0A6N6VXZ2</accession>
<dbReference type="InterPro" id="IPR014721">
    <property type="entry name" value="Ribsml_uS5_D2-typ_fold_subgr"/>
</dbReference>
<gene>
    <name evidence="5" type="ORF">GCL60_05525</name>
</gene>
<reference evidence="5 6" key="1">
    <citation type="submission" date="2019-10" db="EMBL/GenBank/DDBJ databases">
        <title>New species of Slilvanegrellaceae.</title>
        <authorList>
            <person name="Pitt A."/>
            <person name="Hahn M.W."/>
        </authorList>
    </citation>
    <scope>NUCLEOTIDE SEQUENCE [LARGE SCALE GENOMIC DNA]</scope>
    <source>
        <strain evidence="5 6">SP-Ram-0.45-NSY-1</strain>
    </source>
</reference>
<evidence type="ECO:0000256" key="3">
    <source>
        <dbReference type="ARBA" id="ARBA00022840"/>
    </source>
</evidence>
<sequence length="336" mass="38274">MNQVYLCIPAKAILFGEYGVLYGGKAVAVTFFDHCFNISLKIKRLEENSSIKIKSDFFSNQNIQFSIHDNNENKSNDPNIFFFSNLIKPWNSYLENCELNIEIQKSFSPSLGFGSSSALIAGISAGLWQLIYQNKEYLNQIEFWNNVKQSIQNIQGGGSGYDVAVQLAAIENDETNKKTKFWIFQNNLNSIIPNIYPYIPKINLNRLGCFISTNIYSNTTKALHKFQNDKEKLLFANSHSKICETFLELKTINDLQLIMKNSLEIACSQKILPLHNKKFNDLISIFNSKQIAYKSMGAGHGDCLWVLLNKYKLKTECQISESDIPFAFETIGTENE</sequence>
<dbReference type="SUPFAM" id="SSF55060">
    <property type="entry name" value="GHMP Kinase, C-terminal domain"/>
    <property type="match status" value="1"/>
</dbReference>
<organism evidence="5 6">
    <name type="scientific">Silvanigrella paludirubra</name>
    <dbReference type="NCBI Taxonomy" id="2499159"/>
    <lineage>
        <taxon>Bacteria</taxon>
        <taxon>Pseudomonadati</taxon>
        <taxon>Bdellovibrionota</taxon>
        <taxon>Oligoflexia</taxon>
        <taxon>Silvanigrellales</taxon>
        <taxon>Silvanigrellaceae</taxon>
        <taxon>Silvanigrella</taxon>
    </lineage>
</organism>
<dbReference type="RefSeq" id="WP_153419155.1">
    <property type="nucleotide sequence ID" value="NZ_WFLM01000002.1"/>
</dbReference>
<name>A0A6N6VXZ2_9BACT</name>
<dbReference type="GO" id="GO:0016301">
    <property type="term" value="F:kinase activity"/>
    <property type="evidence" value="ECO:0007669"/>
    <property type="project" value="UniProtKB-KW"/>
</dbReference>
<dbReference type="GO" id="GO:0005524">
    <property type="term" value="F:ATP binding"/>
    <property type="evidence" value="ECO:0007669"/>
    <property type="project" value="UniProtKB-KW"/>
</dbReference>
<keyword evidence="3" id="KW-0067">ATP-binding</keyword>
<dbReference type="InterPro" id="IPR036554">
    <property type="entry name" value="GHMP_kinase_C_sf"/>
</dbReference>
<dbReference type="InterPro" id="IPR006204">
    <property type="entry name" value="GHMP_kinase_N_dom"/>
</dbReference>
<evidence type="ECO:0000313" key="6">
    <source>
        <dbReference type="Proteomes" id="UP000437748"/>
    </source>
</evidence>
<evidence type="ECO:0000313" key="5">
    <source>
        <dbReference type="EMBL" id="KAB8039722.1"/>
    </source>
</evidence>
<evidence type="ECO:0000259" key="4">
    <source>
        <dbReference type="Pfam" id="PF00288"/>
    </source>
</evidence>
<dbReference type="InterPro" id="IPR020568">
    <property type="entry name" value="Ribosomal_Su5_D2-typ_SF"/>
</dbReference>
<dbReference type="Gene3D" id="3.30.70.890">
    <property type="entry name" value="GHMP kinase, C-terminal domain"/>
    <property type="match status" value="1"/>
</dbReference>
<protein>
    <recommendedName>
        <fullName evidence="4">GHMP kinase N-terminal domain-containing protein</fullName>
    </recommendedName>
</protein>
<dbReference type="OrthoDB" id="5293976at2"/>